<comment type="caution">
    <text evidence="1">The sequence shown here is derived from an EMBL/GenBank/DDBJ whole genome shotgun (WGS) entry which is preliminary data.</text>
</comment>
<dbReference type="RefSeq" id="WP_195129331.1">
    <property type="nucleotide sequence ID" value="NZ_JADLQX010000006.1"/>
</dbReference>
<dbReference type="Proteomes" id="UP000702209">
    <property type="component" value="Unassembled WGS sequence"/>
</dbReference>
<organism evidence="1 2">
    <name type="scientific">Nocardia amamiensis</name>
    <dbReference type="NCBI Taxonomy" id="404578"/>
    <lineage>
        <taxon>Bacteria</taxon>
        <taxon>Bacillati</taxon>
        <taxon>Actinomycetota</taxon>
        <taxon>Actinomycetes</taxon>
        <taxon>Mycobacteriales</taxon>
        <taxon>Nocardiaceae</taxon>
        <taxon>Nocardia</taxon>
    </lineage>
</organism>
<keyword evidence="2" id="KW-1185">Reference proteome</keyword>
<evidence type="ECO:0000313" key="2">
    <source>
        <dbReference type="Proteomes" id="UP000702209"/>
    </source>
</evidence>
<gene>
    <name evidence="1" type="ORF">IU459_10795</name>
</gene>
<proteinExistence type="predicted"/>
<protein>
    <recommendedName>
        <fullName evidence="3">HTH cro/C1-type domain-containing protein</fullName>
    </recommendedName>
</protein>
<evidence type="ECO:0008006" key="3">
    <source>
        <dbReference type="Google" id="ProtNLM"/>
    </source>
</evidence>
<name>A0ABS0CT68_9NOCA</name>
<sequence length="80" mass="9060">MIRQSNSYNDQVNGSIWARVDDRGKTIERIAAETGIKPGRLLAYRDGRKPWTVRDIELVCRRSLGISGWSVLIGDSEVRT</sequence>
<dbReference type="EMBL" id="JADLQX010000006">
    <property type="protein sequence ID" value="MBF6298034.1"/>
    <property type="molecule type" value="Genomic_DNA"/>
</dbReference>
<evidence type="ECO:0000313" key="1">
    <source>
        <dbReference type="EMBL" id="MBF6298034.1"/>
    </source>
</evidence>
<reference evidence="1 2" key="1">
    <citation type="submission" date="2020-10" db="EMBL/GenBank/DDBJ databases">
        <title>Identification of Nocardia species via Next-generation sequencing and recognition of intraspecies genetic diversity.</title>
        <authorList>
            <person name="Li P."/>
            <person name="Li P."/>
            <person name="Lu B."/>
        </authorList>
    </citation>
    <scope>NUCLEOTIDE SEQUENCE [LARGE SCALE GENOMIC DNA]</scope>
    <source>
        <strain evidence="1 2">BJ06-0157</strain>
    </source>
</reference>
<accession>A0ABS0CT68</accession>